<reference evidence="2" key="1">
    <citation type="submission" date="2023-03" db="EMBL/GenBank/DDBJ databases">
        <title>Massive genome expansion in bonnet fungi (Mycena s.s.) driven by repeated elements and novel gene families across ecological guilds.</title>
        <authorList>
            <consortium name="Lawrence Berkeley National Laboratory"/>
            <person name="Harder C.B."/>
            <person name="Miyauchi S."/>
            <person name="Viragh M."/>
            <person name="Kuo A."/>
            <person name="Thoen E."/>
            <person name="Andreopoulos B."/>
            <person name="Lu D."/>
            <person name="Skrede I."/>
            <person name="Drula E."/>
            <person name="Henrissat B."/>
            <person name="Morin E."/>
            <person name="Kohler A."/>
            <person name="Barry K."/>
            <person name="LaButti K."/>
            <person name="Morin E."/>
            <person name="Salamov A."/>
            <person name="Lipzen A."/>
            <person name="Mereny Z."/>
            <person name="Hegedus B."/>
            <person name="Baldrian P."/>
            <person name="Stursova M."/>
            <person name="Weitz H."/>
            <person name="Taylor A."/>
            <person name="Grigoriev I.V."/>
            <person name="Nagy L.G."/>
            <person name="Martin F."/>
            <person name="Kauserud H."/>
        </authorList>
    </citation>
    <scope>NUCLEOTIDE SEQUENCE</scope>
    <source>
        <strain evidence="2">9144</strain>
    </source>
</reference>
<comment type="caution">
    <text evidence="2">The sequence shown here is derived from an EMBL/GenBank/DDBJ whole genome shotgun (WGS) entry which is preliminary data.</text>
</comment>
<dbReference type="EMBL" id="JARJCW010000060">
    <property type="protein sequence ID" value="KAJ7201124.1"/>
    <property type="molecule type" value="Genomic_DNA"/>
</dbReference>
<organism evidence="2 3">
    <name type="scientific">Mycena pura</name>
    <dbReference type="NCBI Taxonomy" id="153505"/>
    <lineage>
        <taxon>Eukaryota</taxon>
        <taxon>Fungi</taxon>
        <taxon>Dikarya</taxon>
        <taxon>Basidiomycota</taxon>
        <taxon>Agaricomycotina</taxon>
        <taxon>Agaricomycetes</taxon>
        <taxon>Agaricomycetidae</taxon>
        <taxon>Agaricales</taxon>
        <taxon>Marasmiineae</taxon>
        <taxon>Mycenaceae</taxon>
        <taxon>Mycena</taxon>
    </lineage>
</organism>
<evidence type="ECO:0000313" key="2">
    <source>
        <dbReference type="EMBL" id="KAJ7201124.1"/>
    </source>
</evidence>
<evidence type="ECO:0000313" key="3">
    <source>
        <dbReference type="Proteomes" id="UP001219525"/>
    </source>
</evidence>
<proteinExistence type="predicted"/>
<accession>A0AAD6Y7S0</accession>
<feature type="non-terminal residue" evidence="2">
    <location>
        <position position="1"/>
    </location>
</feature>
<gene>
    <name evidence="2" type="ORF">GGX14DRAFT_371530</name>
</gene>
<dbReference type="Proteomes" id="UP001219525">
    <property type="component" value="Unassembled WGS sequence"/>
</dbReference>
<dbReference type="AlphaFoldDB" id="A0AAD6Y7S0"/>
<protein>
    <submittedName>
        <fullName evidence="2">Uncharacterized protein</fullName>
    </submittedName>
</protein>
<feature type="region of interest" description="Disordered" evidence="1">
    <location>
        <begin position="38"/>
        <end position="58"/>
    </location>
</feature>
<keyword evidence="3" id="KW-1185">Reference proteome</keyword>
<name>A0AAD6Y7S0_9AGAR</name>
<evidence type="ECO:0000256" key="1">
    <source>
        <dbReference type="SAM" id="MobiDB-lite"/>
    </source>
</evidence>
<sequence length="126" mass="13943">LTSLTRSTAVGHVSIRHASHFFHLFDEQRQAPCPLVLAPRSSGPTSGRALERSSHTPGDQRLQAFCHSPASWTALWESVFSSGSVRVEARVVLTAEERRGKCLKSEPSDAEQTIECWYAMLYPDSS</sequence>